<protein>
    <submittedName>
        <fullName evidence="1">Uncharacterized protein</fullName>
    </submittedName>
</protein>
<evidence type="ECO:0000313" key="1">
    <source>
        <dbReference type="EMBL" id="SEK89248.1"/>
    </source>
</evidence>
<dbReference type="EMBL" id="FNZZ01000002">
    <property type="protein sequence ID" value="SEK89248.1"/>
    <property type="molecule type" value="Genomic_DNA"/>
</dbReference>
<reference evidence="2" key="1">
    <citation type="submission" date="2016-10" db="EMBL/GenBank/DDBJ databases">
        <authorList>
            <person name="Varghese N."/>
            <person name="Submissions S."/>
        </authorList>
    </citation>
    <scope>NUCLEOTIDE SEQUENCE [LARGE SCALE GENOMIC DNA]</scope>
    <source>
        <strain evidence="2">JS21-1</strain>
    </source>
</reference>
<dbReference type="Proteomes" id="UP000199214">
    <property type="component" value="Unassembled WGS sequence"/>
</dbReference>
<gene>
    <name evidence="1" type="ORF">SAMN05216382_1055</name>
</gene>
<name>A0A1H7KR71_9SPHN</name>
<accession>A0A1H7KR71</accession>
<dbReference type="AlphaFoldDB" id="A0A1H7KR71"/>
<sequence>MIDDAERQQIDCLIVQRGPRAPPTLQQIGARHPRERQRVRAVTCDVGGGERANLSTLATGDIKQTTQHT</sequence>
<organism evidence="1 2">
    <name type="scientific">Sphingomonas palmae</name>
    <dbReference type="NCBI Taxonomy" id="1855283"/>
    <lineage>
        <taxon>Bacteria</taxon>
        <taxon>Pseudomonadati</taxon>
        <taxon>Pseudomonadota</taxon>
        <taxon>Alphaproteobacteria</taxon>
        <taxon>Sphingomonadales</taxon>
        <taxon>Sphingomonadaceae</taxon>
        <taxon>Sphingomonas</taxon>
    </lineage>
</organism>
<proteinExistence type="predicted"/>
<evidence type="ECO:0000313" key="2">
    <source>
        <dbReference type="Proteomes" id="UP000199214"/>
    </source>
</evidence>
<keyword evidence="2" id="KW-1185">Reference proteome</keyword>